<feature type="domain" description="Cyclic nucleotide-binding" evidence="2">
    <location>
        <begin position="206"/>
        <end position="320"/>
    </location>
</feature>
<reference evidence="3 4" key="1">
    <citation type="submission" date="2018-07" db="EMBL/GenBank/DDBJ databases">
        <title>High-quality-draft genome sequence of Gaiella occulta.</title>
        <authorList>
            <person name="Severino R."/>
            <person name="Froufe H.J.C."/>
            <person name="Rainey F.A."/>
            <person name="Barroso C."/>
            <person name="Albuquerque L."/>
            <person name="Lobo-Da-Cunha A."/>
            <person name="Da Costa M.S."/>
            <person name="Egas C."/>
        </authorList>
    </citation>
    <scope>NUCLEOTIDE SEQUENCE [LARGE SCALE GENOMIC DNA]</scope>
    <source>
        <strain evidence="3 4">F2-233</strain>
    </source>
</reference>
<dbReference type="Gene3D" id="2.30.110.10">
    <property type="entry name" value="Electron Transport, Fmn-binding Protein, Chain A"/>
    <property type="match status" value="1"/>
</dbReference>
<dbReference type="Gene3D" id="2.60.120.10">
    <property type="entry name" value="Jelly Rolls"/>
    <property type="match status" value="1"/>
</dbReference>
<dbReference type="GO" id="GO:0042602">
    <property type="term" value="F:riboflavin reductase (NADPH) activity"/>
    <property type="evidence" value="ECO:0007669"/>
    <property type="project" value="TreeGrafter"/>
</dbReference>
<name>A0A7M2Z231_9ACTN</name>
<dbReference type="RefSeq" id="WP_181813308.1">
    <property type="nucleotide sequence ID" value="NZ_QQZY01000001.1"/>
</dbReference>
<dbReference type="SUPFAM" id="SSF50475">
    <property type="entry name" value="FMN-binding split barrel"/>
    <property type="match status" value="1"/>
</dbReference>
<comment type="caution">
    <text evidence="3">The sequence shown here is derived from an EMBL/GenBank/DDBJ whole genome shotgun (WGS) entry which is preliminary data.</text>
</comment>
<dbReference type="InterPro" id="IPR012349">
    <property type="entry name" value="Split_barrel_FMN-bd"/>
</dbReference>
<dbReference type="InterPro" id="IPR002563">
    <property type="entry name" value="Flavin_Rdtase-like_dom"/>
</dbReference>
<evidence type="ECO:0000256" key="1">
    <source>
        <dbReference type="ARBA" id="ARBA00023002"/>
    </source>
</evidence>
<dbReference type="AlphaFoldDB" id="A0A7M2Z231"/>
<dbReference type="GO" id="GO:0006208">
    <property type="term" value="P:pyrimidine nucleobase catabolic process"/>
    <property type="evidence" value="ECO:0007669"/>
    <property type="project" value="TreeGrafter"/>
</dbReference>
<dbReference type="Pfam" id="PF01613">
    <property type="entry name" value="Flavin_Reduct"/>
    <property type="match status" value="1"/>
</dbReference>
<reference evidence="4" key="2">
    <citation type="journal article" date="2019" name="MicrobiologyOpen">
        <title>High-quality draft genome sequence of Gaiella occulta isolated from a 150 meter deep mineral water borehole and comparison with the genome sequences of other deep-branching lineages of the phylum Actinobacteria.</title>
        <authorList>
            <person name="Severino R."/>
            <person name="Froufe H.J.C."/>
            <person name="Barroso C."/>
            <person name="Albuquerque L."/>
            <person name="Lobo-da-Cunha A."/>
            <person name="da Costa M.S."/>
            <person name="Egas C."/>
        </authorList>
    </citation>
    <scope>NUCLEOTIDE SEQUENCE [LARGE SCALE GENOMIC DNA]</scope>
    <source>
        <strain evidence="4">F2-233</strain>
    </source>
</reference>
<evidence type="ECO:0000313" key="4">
    <source>
        <dbReference type="Proteomes" id="UP000254134"/>
    </source>
</evidence>
<organism evidence="3 4">
    <name type="scientific">Gaiella occulta</name>
    <dbReference type="NCBI Taxonomy" id="1002870"/>
    <lineage>
        <taxon>Bacteria</taxon>
        <taxon>Bacillati</taxon>
        <taxon>Actinomycetota</taxon>
        <taxon>Thermoleophilia</taxon>
        <taxon>Gaiellales</taxon>
        <taxon>Gaiellaceae</taxon>
        <taxon>Gaiella</taxon>
    </lineage>
</organism>
<keyword evidence="1" id="KW-0560">Oxidoreductase</keyword>
<protein>
    <submittedName>
        <fullName evidence="3">Flavin reductase like domain</fullName>
    </submittedName>
</protein>
<accession>A0A7M2Z231</accession>
<evidence type="ECO:0000313" key="3">
    <source>
        <dbReference type="EMBL" id="RDI76155.1"/>
    </source>
</evidence>
<dbReference type="InterPro" id="IPR000595">
    <property type="entry name" value="cNMP-bd_dom"/>
</dbReference>
<evidence type="ECO:0000259" key="2">
    <source>
        <dbReference type="PROSITE" id="PS50042"/>
    </source>
</evidence>
<dbReference type="InterPro" id="IPR014710">
    <property type="entry name" value="RmlC-like_jellyroll"/>
</dbReference>
<dbReference type="CDD" id="cd00038">
    <property type="entry name" value="CAP_ED"/>
    <property type="match status" value="1"/>
</dbReference>
<dbReference type="PROSITE" id="PS50042">
    <property type="entry name" value="CNMP_BINDING_3"/>
    <property type="match status" value="1"/>
</dbReference>
<dbReference type="SMART" id="SM00100">
    <property type="entry name" value="cNMP"/>
    <property type="match status" value="1"/>
</dbReference>
<dbReference type="Pfam" id="PF00027">
    <property type="entry name" value="cNMP_binding"/>
    <property type="match status" value="1"/>
</dbReference>
<proteinExistence type="predicted"/>
<dbReference type="Proteomes" id="UP000254134">
    <property type="component" value="Unassembled WGS sequence"/>
</dbReference>
<dbReference type="SMART" id="SM00903">
    <property type="entry name" value="Flavin_Reduct"/>
    <property type="match status" value="1"/>
</dbReference>
<dbReference type="PANTHER" id="PTHR30466:SF1">
    <property type="entry name" value="FMN REDUCTASE (NADH) RUTF"/>
    <property type="match status" value="1"/>
</dbReference>
<gene>
    <name evidence="3" type="ORF">Gocc_0574</name>
</gene>
<dbReference type="PANTHER" id="PTHR30466">
    <property type="entry name" value="FLAVIN REDUCTASE"/>
    <property type="match status" value="1"/>
</dbReference>
<dbReference type="InterPro" id="IPR018490">
    <property type="entry name" value="cNMP-bd_dom_sf"/>
</dbReference>
<sequence length="325" mass="34784">MSTDSLPEEFGIALRGGFAVGALEGLGDSVFDEVPEPEALEVGEGLGLDPAVEFRRTLGMFATGVTVITTQVGGEAHGMTVNAFMSVSLRPPLVLISVDRRARMNALLREGARYGISVLAAGQTSLSDHFAGRRRDDALEPLFEIVRETPLVEGALAHLVARVVRSYWGGDHSLFLGRVEYIRYGEGQPLLFHGGRYERLVRDPRVLAALPRELLDPILARGVERAVGDGEAISRSGEPADTLSLVLEGTVLVERPGRTVRLGAGELIGEIEVLDGGPRIADVTAQGPVRLQQVSRADLLAALEAEPAAARALIEVLAGRFRETV</sequence>
<dbReference type="InterPro" id="IPR050268">
    <property type="entry name" value="NADH-dep_flavin_reductase"/>
</dbReference>
<dbReference type="EMBL" id="QQZY01000001">
    <property type="protein sequence ID" value="RDI76155.1"/>
    <property type="molecule type" value="Genomic_DNA"/>
</dbReference>
<dbReference type="SUPFAM" id="SSF51206">
    <property type="entry name" value="cAMP-binding domain-like"/>
    <property type="match status" value="1"/>
</dbReference>
<keyword evidence="4" id="KW-1185">Reference proteome</keyword>
<dbReference type="GO" id="GO:0010181">
    <property type="term" value="F:FMN binding"/>
    <property type="evidence" value="ECO:0007669"/>
    <property type="project" value="InterPro"/>
</dbReference>